<dbReference type="Pfam" id="PF07592">
    <property type="entry name" value="DDE_Tnp_ISAZ013"/>
    <property type="match status" value="1"/>
</dbReference>
<dbReference type="KEGG" id="agv:OJF2_72210"/>
<accession>A0A5B9WDN0</accession>
<protein>
    <submittedName>
        <fullName evidence="1">Rhodopirellula transposase</fullName>
    </submittedName>
</protein>
<dbReference type="AlphaFoldDB" id="A0A5B9WDN0"/>
<proteinExistence type="predicted"/>
<sequence length="180" mass="20003">MIETDPAIEANFHKVLEDHTAGDPMRPEVKWTNLSRRQIAARIGGLGTPVSRHVVSQLLRLHRNRRREALKKETMGPRHPDRNAQFENIVRLKAEYLKAGLPVVSMDTKKKELLGEFYRDGTIDTQGAIETNVHDFGSIGSGTVIPPGLYDVGRNQGFLHLNTSHDTSELACDSLAAQGN</sequence>
<gene>
    <name evidence="1" type="ORF">OJF2_72210</name>
</gene>
<organism evidence="1 2">
    <name type="scientific">Aquisphaera giovannonii</name>
    <dbReference type="NCBI Taxonomy" id="406548"/>
    <lineage>
        <taxon>Bacteria</taxon>
        <taxon>Pseudomonadati</taxon>
        <taxon>Planctomycetota</taxon>
        <taxon>Planctomycetia</taxon>
        <taxon>Isosphaerales</taxon>
        <taxon>Isosphaeraceae</taxon>
        <taxon>Aquisphaera</taxon>
    </lineage>
</organism>
<dbReference type="Proteomes" id="UP000324233">
    <property type="component" value="Chromosome"/>
</dbReference>
<evidence type="ECO:0000313" key="1">
    <source>
        <dbReference type="EMBL" id="QEH38617.1"/>
    </source>
</evidence>
<dbReference type="RefSeq" id="WP_148598042.1">
    <property type="nucleotide sequence ID" value="NZ_CP042997.1"/>
</dbReference>
<reference evidence="1 2" key="1">
    <citation type="submission" date="2019-08" db="EMBL/GenBank/DDBJ databases">
        <title>Deep-cultivation of Planctomycetes and their phenomic and genomic characterization uncovers novel biology.</title>
        <authorList>
            <person name="Wiegand S."/>
            <person name="Jogler M."/>
            <person name="Boedeker C."/>
            <person name="Pinto D."/>
            <person name="Vollmers J."/>
            <person name="Rivas-Marin E."/>
            <person name="Kohn T."/>
            <person name="Peeters S.H."/>
            <person name="Heuer A."/>
            <person name="Rast P."/>
            <person name="Oberbeckmann S."/>
            <person name="Bunk B."/>
            <person name="Jeske O."/>
            <person name="Meyerdierks A."/>
            <person name="Storesund J.E."/>
            <person name="Kallscheuer N."/>
            <person name="Luecker S."/>
            <person name="Lage O.M."/>
            <person name="Pohl T."/>
            <person name="Merkel B.J."/>
            <person name="Hornburger P."/>
            <person name="Mueller R.-W."/>
            <person name="Bruemmer F."/>
            <person name="Labrenz M."/>
            <person name="Spormann A.M."/>
            <person name="Op den Camp H."/>
            <person name="Overmann J."/>
            <person name="Amann R."/>
            <person name="Jetten M.S.M."/>
            <person name="Mascher T."/>
            <person name="Medema M.H."/>
            <person name="Devos D.P."/>
            <person name="Kaster A.-K."/>
            <person name="Ovreas L."/>
            <person name="Rohde M."/>
            <person name="Galperin M.Y."/>
            <person name="Jogler C."/>
        </authorList>
    </citation>
    <scope>NUCLEOTIDE SEQUENCE [LARGE SCALE GENOMIC DNA]</scope>
    <source>
        <strain evidence="1 2">OJF2</strain>
    </source>
</reference>
<dbReference type="OrthoDB" id="287355at2"/>
<dbReference type="EMBL" id="CP042997">
    <property type="protein sequence ID" value="QEH38617.1"/>
    <property type="molecule type" value="Genomic_DNA"/>
</dbReference>
<dbReference type="InterPro" id="IPR011518">
    <property type="entry name" value="Transposase_36"/>
</dbReference>
<evidence type="ECO:0000313" key="2">
    <source>
        <dbReference type="Proteomes" id="UP000324233"/>
    </source>
</evidence>
<name>A0A5B9WDN0_9BACT</name>
<keyword evidence="2" id="KW-1185">Reference proteome</keyword>